<keyword evidence="9" id="KW-1185">Reference proteome</keyword>
<feature type="signal peptide" evidence="6">
    <location>
        <begin position="1"/>
        <end position="20"/>
    </location>
</feature>
<evidence type="ECO:0000256" key="4">
    <source>
        <dbReference type="ARBA" id="ARBA00023136"/>
    </source>
</evidence>
<feature type="transmembrane region" description="Helical" evidence="5">
    <location>
        <begin position="44"/>
        <end position="63"/>
    </location>
</feature>
<protein>
    <submittedName>
        <fullName evidence="8">Solute carrier family 12 member 8</fullName>
    </submittedName>
</protein>
<reference evidence="8 9" key="1">
    <citation type="submission" date="2019-07" db="EMBL/GenBank/DDBJ databases">
        <title>Draft genome assembly of a fouling barnacle, Amphibalanus amphitrite (Darwin, 1854): The first reference genome for Thecostraca.</title>
        <authorList>
            <person name="Kim W."/>
        </authorList>
    </citation>
    <scope>NUCLEOTIDE SEQUENCE [LARGE SCALE GENOMIC DNA]</scope>
    <source>
        <strain evidence="8">SNU_AA5</strain>
        <tissue evidence="8">Soma without cirri and trophi</tissue>
    </source>
</reference>
<dbReference type="InterPro" id="IPR004842">
    <property type="entry name" value="SLC12A_fam"/>
</dbReference>
<dbReference type="GO" id="GO:0015379">
    <property type="term" value="F:potassium:chloride symporter activity"/>
    <property type="evidence" value="ECO:0007669"/>
    <property type="project" value="TreeGrafter"/>
</dbReference>
<comment type="caution">
    <text evidence="8">The sequence shown here is derived from an EMBL/GenBank/DDBJ whole genome shotgun (WGS) entry which is preliminary data.</text>
</comment>
<accession>A0A6A4WGC0</accession>
<dbReference type="Gene3D" id="1.20.1740.10">
    <property type="entry name" value="Amino acid/polyamine transporter I"/>
    <property type="match status" value="1"/>
</dbReference>
<dbReference type="GO" id="GO:0055064">
    <property type="term" value="P:chloride ion homeostasis"/>
    <property type="evidence" value="ECO:0007669"/>
    <property type="project" value="TreeGrafter"/>
</dbReference>
<evidence type="ECO:0000256" key="2">
    <source>
        <dbReference type="ARBA" id="ARBA00022692"/>
    </source>
</evidence>
<dbReference type="GO" id="GO:0055075">
    <property type="term" value="P:potassium ion homeostasis"/>
    <property type="evidence" value="ECO:0007669"/>
    <property type="project" value="TreeGrafter"/>
</dbReference>
<dbReference type="GO" id="GO:0016020">
    <property type="term" value="C:membrane"/>
    <property type="evidence" value="ECO:0007669"/>
    <property type="project" value="UniProtKB-SubCell"/>
</dbReference>
<evidence type="ECO:0000259" key="7">
    <source>
        <dbReference type="Pfam" id="PF00324"/>
    </source>
</evidence>
<dbReference type="PANTHER" id="PTHR11827:SF6">
    <property type="entry name" value="SOLUTE CARRIER FAMILY 12 MEMBER 8"/>
    <property type="match status" value="1"/>
</dbReference>
<evidence type="ECO:0000256" key="6">
    <source>
        <dbReference type="SAM" id="SignalP"/>
    </source>
</evidence>
<proteinExistence type="predicted"/>
<dbReference type="GO" id="GO:0006884">
    <property type="term" value="P:cell volume homeostasis"/>
    <property type="evidence" value="ECO:0007669"/>
    <property type="project" value="TreeGrafter"/>
</dbReference>
<feature type="chain" id="PRO_5025607228" evidence="6">
    <location>
        <begin position="21"/>
        <end position="146"/>
    </location>
</feature>
<dbReference type="OrthoDB" id="2020542at2759"/>
<gene>
    <name evidence="8" type="primary">slc12a8</name>
    <name evidence="8" type="ORF">FJT64_002929</name>
</gene>
<keyword evidence="2 5" id="KW-0812">Transmembrane</keyword>
<comment type="subcellular location">
    <subcellularLocation>
        <location evidence="1">Membrane</location>
        <topology evidence="1">Multi-pass membrane protein</topology>
    </subcellularLocation>
</comment>
<keyword evidence="6" id="KW-0732">Signal</keyword>
<dbReference type="GO" id="GO:1990573">
    <property type="term" value="P:potassium ion import across plasma membrane"/>
    <property type="evidence" value="ECO:0007669"/>
    <property type="project" value="TreeGrafter"/>
</dbReference>
<sequence length="146" mass="15148">MSTVCVVLTSVLSAIGICERCPMATGGVYSLVSQVLGSHLGTAIGLVYCFGQAVGCALCAAAFGESMSELVNTPQNPWVERSVGVTLIALLTAINIAGVKWVIKVQFVLLALLALAVLDFLFGSLVGDPLAGETSARWGGEEVCWL</sequence>
<feature type="domain" description="Amino acid permease/ SLC12A" evidence="7">
    <location>
        <begin position="11"/>
        <end position="130"/>
    </location>
</feature>
<organism evidence="8 9">
    <name type="scientific">Amphibalanus amphitrite</name>
    <name type="common">Striped barnacle</name>
    <name type="synonym">Balanus amphitrite</name>
    <dbReference type="NCBI Taxonomy" id="1232801"/>
    <lineage>
        <taxon>Eukaryota</taxon>
        <taxon>Metazoa</taxon>
        <taxon>Ecdysozoa</taxon>
        <taxon>Arthropoda</taxon>
        <taxon>Crustacea</taxon>
        <taxon>Multicrustacea</taxon>
        <taxon>Cirripedia</taxon>
        <taxon>Thoracica</taxon>
        <taxon>Thoracicalcarea</taxon>
        <taxon>Balanomorpha</taxon>
        <taxon>Balanoidea</taxon>
        <taxon>Balanidae</taxon>
        <taxon>Amphibalaninae</taxon>
        <taxon>Amphibalanus</taxon>
    </lineage>
</organism>
<dbReference type="InterPro" id="IPR004841">
    <property type="entry name" value="AA-permease/SLC12A_dom"/>
</dbReference>
<name>A0A6A4WGC0_AMPAM</name>
<feature type="transmembrane region" description="Helical" evidence="5">
    <location>
        <begin position="83"/>
        <end position="103"/>
    </location>
</feature>
<evidence type="ECO:0000256" key="3">
    <source>
        <dbReference type="ARBA" id="ARBA00022989"/>
    </source>
</evidence>
<dbReference type="EMBL" id="VIIS01001003">
    <property type="protein sequence ID" value="KAF0302864.1"/>
    <property type="molecule type" value="Genomic_DNA"/>
</dbReference>
<evidence type="ECO:0000313" key="8">
    <source>
        <dbReference type="EMBL" id="KAF0302864.1"/>
    </source>
</evidence>
<evidence type="ECO:0000256" key="5">
    <source>
        <dbReference type="SAM" id="Phobius"/>
    </source>
</evidence>
<dbReference type="PANTHER" id="PTHR11827">
    <property type="entry name" value="SOLUTE CARRIER FAMILY 12, CATION COTRANSPORTERS"/>
    <property type="match status" value="1"/>
</dbReference>
<keyword evidence="3 5" id="KW-1133">Transmembrane helix</keyword>
<dbReference type="AlphaFoldDB" id="A0A6A4WGC0"/>
<feature type="transmembrane region" description="Helical" evidence="5">
    <location>
        <begin position="109"/>
        <end position="127"/>
    </location>
</feature>
<evidence type="ECO:0000313" key="9">
    <source>
        <dbReference type="Proteomes" id="UP000440578"/>
    </source>
</evidence>
<evidence type="ECO:0000256" key="1">
    <source>
        <dbReference type="ARBA" id="ARBA00004141"/>
    </source>
</evidence>
<dbReference type="Proteomes" id="UP000440578">
    <property type="component" value="Unassembled WGS sequence"/>
</dbReference>
<dbReference type="Pfam" id="PF00324">
    <property type="entry name" value="AA_permease"/>
    <property type="match status" value="1"/>
</dbReference>
<keyword evidence="4 5" id="KW-0472">Membrane</keyword>